<reference evidence="1 3" key="2">
    <citation type="submission" date="2018-11" db="EMBL/GenBank/DDBJ databases">
        <authorList>
            <consortium name="Pathogen Informatics"/>
        </authorList>
    </citation>
    <scope>NUCLEOTIDE SEQUENCE [LARGE SCALE GENOMIC DNA]</scope>
</reference>
<evidence type="ECO:0000313" key="3">
    <source>
        <dbReference type="Proteomes" id="UP000267096"/>
    </source>
</evidence>
<gene>
    <name evidence="1" type="ORF">ASIM_LOCUS3275</name>
    <name evidence="2" type="ORF">ASIM_LOCUS3423</name>
</gene>
<dbReference type="GO" id="GO:0006364">
    <property type="term" value="P:rRNA processing"/>
    <property type="evidence" value="ECO:0007669"/>
    <property type="project" value="InterPro"/>
</dbReference>
<sequence>MFRREARLRREYIYRKSCEEKQRAIDEKRKIVKKAVDENRRIPTHLRKDAIELQKAAQWGEQVSSVDDEYRWAGCGDPKIVVTTSREPSA</sequence>
<evidence type="ECO:0000313" key="2">
    <source>
        <dbReference type="EMBL" id="VDK21688.1"/>
    </source>
</evidence>
<protein>
    <submittedName>
        <fullName evidence="4 5">U3 small nucleolar ribonucleoprotein protein IMP4 (inferred by orthology to a human protein)</fullName>
    </submittedName>
</protein>
<accession>A0A0M3J7P1</accession>
<dbReference type="PANTHER" id="PTHR22734:SF2">
    <property type="entry name" value="U3 SMALL NUCLEOLAR RIBONUCLEOPROTEIN PROTEIN IMP4"/>
    <property type="match status" value="1"/>
</dbReference>
<dbReference type="GO" id="GO:0034457">
    <property type="term" value="C:Mpp10 complex"/>
    <property type="evidence" value="ECO:0007669"/>
    <property type="project" value="TreeGrafter"/>
</dbReference>
<dbReference type="GO" id="GO:0042134">
    <property type="term" value="F:rRNA primary transcript binding"/>
    <property type="evidence" value="ECO:0007669"/>
    <property type="project" value="InterPro"/>
</dbReference>
<dbReference type="WBParaSite" id="ASIM_0000343701-mRNA-1">
    <property type="protein sequence ID" value="ASIM_0000343701-mRNA-1"/>
    <property type="gene ID" value="ASIM_0000343701"/>
</dbReference>
<dbReference type="GO" id="GO:0030515">
    <property type="term" value="F:snoRNA binding"/>
    <property type="evidence" value="ECO:0007669"/>
    <property type="project" value="TreeGrafter"/>
</dbReference>
<name>A0A0M3J7P1_ANISI</name>
<keyword evidence="3" id="KW-1185">Reference proteome</keyword>
<evidence type="ECO:0000313" key="5">
    <source>
        <dbReference type="WBParaSite" id="ASIM_0000358901-mRNA-1"/>
    </source>
</evidence>
<dbReference type="PANTHER" id="PTHR22734">
    <property type="entry name" value="U3 SMALL NUCLEOLAR RIBONUCLEOPROTEIN PROTEIN IMP4"/>
    <property type="match status" value="1"/>
</dbReference>
<dbReference type="InterPro" id="IPR044281">
    <property type="entry name" value="IMP4/RPF1"/>
</dbReference>
<dbReference type="OrthoDB" id="10253204at2759"/>
<evidence type="ECO:0000313" key="4">
    <source>
        <dbReference type="WBParaSite" id="ASIM_0000343701-mRNA-1"/>
    </source>
</evidence>
<dbReference type="EMBL" id="UYRR01004958">
    <property type="protein sequence ID" value="VDK21472.1"/>
    <property type="molecule type" value="Genomic_DNA"/>
</dbReference>
<dbReference type="AlphaFoldDB" id="A0A0M3J7P1"/>
<dbReference type="WBParaSite" id="ASIM_0000358901-mRNA-1">
    <property type="protein sequence ID" value="ASIM_0000358901-mRNA-1"/>
    <property type="gene ID" value="ASIM_0000358901"/>
</dbReference>
<reference evidence="4 5" key="1">
    <citation type="submission" date="2017-02" db="UniProtKB">
        <authorList>
            <consortium name="WormBaseParasite"/>
        </authorList>
    </citation>
    <scope>IDENTIFICATION</scope>
</reference>
<dbReference type="EMBL" id="UYRR01005298">
    <property type="protein sequence ID" value="VDK21688.1"/>
    <property type="molecule type" value="Genomic_DNA"/>
</dbReference>
<dbReference type="Proteomes" id="UP000267096">
    <property type="component" value="Unassembled WGS sequence"/>
</dbReference>
<organism evidence="5">
    <name type="scientific">Anisakis simplex</name>
    <name type="common">Herring worm</name>
    <dbReference type="NCBI Taxonomy" id="6269"/>
    <lineage>
        <taxon>Eukaryota</taxon>
        <taxon>Metazoa</taxon>
        <taxon>Ecdysozoa</taxon>
        <taxon>Nematoda</taxon>
        <taxon>Chromadorea</taxon>
        <taxon>Rhabditida</taxon>
        <taxon>Spirurina</taxon>
        <taxon>Ascaridomorpha</taxon>
        <taxon>Ascaridoidea</taxon>
        <taxon>Anisakidae</taxon>
        <taxon>Anisakis</taxon>
        <taxon>Anisakis simplex complex</taxon>
    </lineage>
</organism>
<dbReference type="GO" id="GO:0032040">
    <property type="term" value="C:small-subunit processome"/>
    <property type="evidence" value="ECO:0007669"/>
    <property type="project" value="TreeGrafter"/>
</dbReference>
<evidence type="ECO:0000313" key="1">
    <source>
        <dbReference type="EMBL" id="VDK21472.1"/>
    </source>
</evidence>
<proteinExistence type="predicted"/>